<dbReference type="AlphaFoldDB" id="A0A940WRP7"/>
<dbReference type="PROSITE" id="PS00012">
    <property type="entry name" value="PHOSPHOPANTETHEINE"/>
    <property type="match status" value="1"/>
</dbReference>
<dbReference type="InterPro" id="IPR006162">
    <property type="entry name" value="Ppantetheine_attach_site"/>
</dbReference>
<feature type="region of interest" description="C-terminal hotdog fold" evidence="4">
    <location>
        <begin position="1"/>
        <end position="126"/>
    </location>
</feature>
<dbReference type="GO" id="GO:0006633">
    <property type="term" value="P:fatty acid biosynthetic process"/>
    <property type="evidence" value="ECO:0007669"/>
    <property type="project" value="TreeGrafter"/>
</dbReference>
<dbReference type="Pfam" id="PF08659">
    <property type="entry name" value="KR"/>
    <property type="match status" value="1"/>
</dbReference>
<proteinExistence type="predicted"/>
<dbReference type="InterPro" id="IPR009081">
    <property type="entry name" value="PP-bd_ACP"/>
</dbReference>
<dbReference type="InterPro" id="IPR050091">
    <property type="entry name" value="PKS_NRPS_Biosynth_Enz"/>
</dbReference>
<dbReference type="Pfam" id="PF00550">
    <property type="entry name" value="PP-binding"/>
    <property type="match status" value="1"/>
</dbReference>
<dbReference type="PROSITE" id="PS52019">
    <property type="entry name" value="PKS_MFAS_DH"/>
    <property type="match status" value="1"/>
</dbReference>
<protein>
    <submittedName>
        <fullName evidence="8">SDR family NAD(P)-dependent oxidoreductase</fullName>
    </submittedName>
</protein>
<dbReference type="InterPro" id="IPR020806">
    <property type="entry name" value="PKS_PP-bd"/>
</dbReference>
<dbReference type="SMART" id="SM00823">
    <property type="entry name" value="PKS_PP"/>
    <property type="match status" value="1"/>
</dbReference>
<dbReference type="GO" id="GO:0031177">
    <property type="term" value="F:phosphopantetheine binding"/>
    <property type="evidence" value="ECO:0007669"/>
    <property type="project" value="InterPro"/>
</dbReference>
<dbReference type="EMBL" id="JAFCNB010000050">
    <property type="protein sequence ID" value="MBP2708692.1"/>
    <property type="molecule type" value="Genomic_DNA"/>
</dbReference>
<dbReference type="PROSITE" id="PS50075">
    <property type="entry name" value="CARRIER"/>
    <property type="match status" value="1"/>
</dbReference>
<dbReference type="FunFam" id="1.10.1200.10:FF:000007">
    <property type="entry name" value="Probable polyketide synthase pks17"/>
    <property type="match status" value="1"/>
</dbReference>
<keyword evidence="9" id="KW-1185">Reference proteome</keyword>
<evidence type="ECO:0000259" key="6">
    <source>
        <dbReference type="PROSITE" id="PS50075"/>
    </source>
</evidence>
<feature type="non-terminal residue" evidence="8">
    <location>
        <position position="699"/>
    </location>
</feature>
<comment type="caution">
    <text evidence="8">The sequence shown here is derived from an EMBL/GenBank/DDBJ whole genome shotgun (WGS) entry which is preliminary data.</text>
</comment>
<organism evidence="8 9">
    <name type="scientific">Microbispora oryzae</name>
    <dbReference type="NCBI Taxonomy" id="2806554"/>
    <lineage>
        <taxon>Bacteria</taxon>
        <taxon>Bacillati</taxon>
        <taxon>Actinomycetota</taxon>
        <taxon>Actinomycetes</taxon>
        <taxon>Streptosporangiales</taxon>
        <taxon>Streptosporangiaceae</taxon>
        <taxon>Microbispora</taxon>
    </lineage>
</organism>
<dbReference type="InterPro" id="IPR057326">
    <property type="entry name" value="KR_dom"/>
</dbReference>
<dbReference type="PANTHER" id="PTHR43775:SF51">
    <property type="entry name" value="INACTIVE PHENOLPHTHIOCEROL SYNTHESIS POLYKETIDE SYNTHASE TYPE I PKS1-RELATED"/>
    <property type="match status" value="1"/>
</dbReference>
<comment type="caution">
    <text evidence="4">Lacks conserved residue(s) required for the propagation of feature annotation.</text>
</comment>
<evidence type="ECO:0000256" key="4">
    <source>
        <dbReference type="PROSITE-ProRule" id="PRU01363"/>
    </source>
</evidence>
<dbReference type="Gene3D" id="3.10.129.110">
    <property type="entry name" value="Polyketide synthase dehydratase"/>
    <property type="match status" value="1"/>
</dbReference>
<dbReference type="Gene3D" id="3.40.50.720">
    <property type="entry name" value="NAD(P)-binding Rossmann-like Domain"/>
    <property type="match status" value="1"/>
</dbReference>
<dbReference type="Pfam" id="PF14765">
    <property type="entry name" value="PS-DH"/>
    <property type="match status" value="1"/>
</dbReference>
<feature type="region of interest" description="Disordered" evidence="5">
    <location>
        <begin position="284"/>
        <end position="303"/>
    </location>
</feature>
<dbReference type="InterPro" id="IPR049900">
    <property type="entry name" value="PKS_mFAS_DH"/>
</dbReference>
<accession>A0A940WRP7</accession>
<dbReference type="InterPro" id="IPR036291">
    <property type="entry name" value="NAD(P)-bd_dom_sf"/>
</dbReference>
<dbReference type="PANTHER" id="PTHR43775">
    <property type="entry name" value="FATTY ACID SYNTHASE"/>
    <property type="match status" value="1"/>
</dbReference>
<dbReference type="SMART" id="SM00822">
    <property type="entry name" value="PKS_KR"/>
    <property type="match status" value="1"/>
</dbReference>
<sequence>GYEALAERGYEYGPAFQGVRAVWRRGDELFAEVSLPDGVEVTGFGVHPALLDAALHPLLLTAGDGELRLPFAFRGVELRAARAQALRVRLSAAGEDTVVEAVDDSGAPVLSVEALRVRAAATGGTAAPSGLPPYGVEWVEVPVGDVPVGDVAVDGVGDVVVVPCVGSELTAGGELGAGVDVPGVVRGLLGRVVEAVSGLSGGSGSGSAGLVVVETRVGDVAGGAVWGLVRSARSEGVGDVVVAEVEEGFADWGLVAAAAGLGEWQVRVVGGRVLAPRVVRRPAPVSPAAPVSAPVSGPAPGPLAGSGSVPASGLVCGSVDGAVVVTGGTGGLGALVARHLVVRHGVGELVLVSRRGLGAPGAGGLVAELEGLGARVRVVACDVSDRGALAGVLGSVGVLGGVVHAAGVTDDGLVGDLSGERFDRVLGPKADAAWFLHELTLDRPVGFFVLFSSLAGLLGNAGQGNYAAANAFLDSLAVYRRGLGLPGVSVAWGLWESESGSGLTGVLSAADRARLGRSGVAGLSVERGLELLDAALVFDEPVMVGVNWDRGALRARADVGDLPAVLGAVVRGGRRGERRGAERGGLGRDGGDRRGPGLVALLASLSRDEGLRVLTDRVRGHVAAVLAHGSAESVEVDRAFNRLGFDSLTAVELRNRLNAETGLRLPATLVFDHPTVTALADYLFRTLAPPPPSPEDTLR</sequence>
<keyword evidence="1" id="KW-0596">Phosphopantetheine</keyword>
<evidence type="ECO:0000313" key="9">
    <source>
        <dbReference type="Proteomes" id="UP000674234"/>
    </source>
</evidence>
<dbReference type="SMART" id="SM01294">
    <property type="entry name" value="PKS_PP_betabranch"/>
    <property type="match status" value="1"/>
</dbReference>
<keyword evidence="3" id="KW-0808">Transferase</keyword>
<keyword evidence="2" id="KW-0597">Phosphoprotein</keyword>
<dbReference type="GO" id="GO:0004312">
    <property type="term" value="F:fatty acid synthase activity"/>
    <property type="evidence" value="ECO:0007669"/>
    <property type="project" value="TreeGrafter"/>
</dbReference>
<dbReference type="InterPro" id="IPR049551">
    <property type="entry name" value="PKS_DH_C"/>
</dbReference>
<dbReference type="Gene3D" id="1.10.1200.10">
    <property type="entry name" value="ACP-like"/>
    <property type="match status" value="1"/>
</dbReference>
<evidence type="ECO:0000256" key="2">
    <source>
        <dbReference type="ARBA" id="ARBA00022553"/>
    </source>
</evidence>
<dbReference type="SUPFAM" id="SSF51735">
    <property type="entry name" value="NAD(P)-binding Rossmann-fold domains"/>
    <property type="match status" value="1"/>
</dbReference>
<dbReference type="InterPro" id="IPR042104">
    <property type="entry name" value="PKS_dehydratase_sf"/>
</dbReference>
<feature type="domain" description="PKS/mFAS DH" evidence="7">
    <location>
        <begin position="1"/>
        <end position="126"/>
    </location>
</feature>
<dbReference type="CDD" id="cd08956">
    <property type="entry name" value="KR_3_FAS_SDR_x"/>
    <property type="match status" value="1"/>
</dbReference>
<evidence type="ECO:0000256" key="3">
    <source>
        <dbReference type="ARBA" id="ARBA00022679"/>
    </source>
</evidence>
<feature type="non-terminal residue" evidence="8">
    <location>
        <position position="1"/>
    </location>
</feature>
<gene>
    <name evidence="8" type="ORF">JOL79_33470</name>
</gene>
<dbReference type="Proteomes" id="UP000674234">
    <property type="component" value="Unassembled WGS sequence"/>
</dbReference>
<dbReference type="InterPro" id="IPR036736">
    <property type="entry name" value="ACP-like_sf"/>
</dbReference>
<feature type="domain" description="Carrier" evidence="6">
    <location>
        <begin position="612"/>
        <end position="687"/>
    </location>
</feature>
<evidence type="ECO:0000256" key="5">
    <source>
        <dbReference type="SAM" id="MobiDB-lite"/>
    </source>
</evidence>
<reference evidence="8" key="1">
    <citation type="submission" date="2021-02" db="EMBL/GenBank/DDBJ databases">
        <title>Draft genome sequence of Microbispora sp. RL4-1S isolated from rice leaves in Thailand.</title>
        <authorList>
            <person name="Muangham S."/>
            <person name="Duangmal K."/>
        </authorList>
    </citation>
    <scope>NUCLEOTIDE SEQUENCE</scope>
    <source>
        <strain evidence="8">RL4-1S</strain>
    </source>
</reference>
<evidence type="ECO:0000256" key="1">
    <source>
        <dbReference type="ARBA" id="ARBA00022450"/>
    </source>
</evidence>
<evidence type="ECO:0000259" key="7">
    <source>
        <dbReference type="PROSITE" id="PS52019"/>
    </source>
</evidence>
<dbReference type="InterPro" id="IPR013968">
    <property type="entry name" value="PKS_KR"/>
</dbReference>
<dbReference type="SUPFAM" id="SSF47336">
    <property type="entry name" value="ACP-like"/>
    <property type="match status" value="1"/>
</dbReference>
<feature type="region of interest" description="N-terminal hotdog fold" evidence="4">
    <location>
        <position position="1"/>
    </location>
</feature>
<name>A0A940WRP7_9ACTN</name>
<evidence type="ECO:0000313" key="8">
    <source>
        <dbReference type="EMBL" id="MBP2708692.1"/>
    </source>
</evidence>